<protein>
    <submittedName>
        <fullName evidence="4">CIA30 domain-containing protein</fullName>
    </submittedName>
</protein>
<name>A0A0N4U5Z7_DRAME</name>
<gene>
    <name evidence="1" type="ORF">DME_LOCUS6669</name>
</gene>
<sequence>FSTKIILFFQLSKKKNKRVFDSLSGSGFTGFDKRAFDSLTGIGFTGFDKRTID</sequence>
<evidence type="ECO:0000313" key="2">
    <source>
        <dbReference type="Proteomes" id="UP000038040"/>
    </source>
</evidence>
<dbReference type="OrthoDB" id="6093641at2759"/>
<keyword evidence="3" id="KW-1185">Reference proteome</keyword>
<dbReference type="WBParaSite" id="DME_0000230901-mRNA-1">
    <property type="protein sequence ID" value="DME_0000230901-mRNA-1"/>
    <property type="gene ID" value="DME_0000230901"/>
</dbReference>
<dbReference type="EMBL" id="UYYG01001156">
    <property type="protein sequence ID" value="VDN56696.1"/>
    <property type="molecule type" value="Genomic_DNA"/>
</dbReference>
<dbReference type="Proteomes" id="UP000038040">
    <property type="component" value="Unplaced"/>
</dbReference>
<organism evidence="2 4">
    <name type="scientific">Dracunculus medinensis</name>
    <name type="common">Guinea worm</name>
    <dbReference type="NCBI Taxonomy" id="318479"/>
    <lineage>
        <taxon>Eukaryota</taxon>
        <taxon>Metazoa</taxon>
        <taxon>Ecdysozoa</taxon>
        <taxon>Nematoda</taxon>
        <taxon>Chromadorea</taxon>
        <taxon>Rhabditida</taxon>
        <taxon>Spirurina</taxon>
        <taxon>Dracunculoidea</taxon>
        <taxon>Dracunculidae</taxon>
        <taxon>Dracunculus</taxon>
    </lineage>
</organism>
<evidence type="ECO:0000313" key="1">
    <source>
        <dbReference type="EMBL" id="VDN56696.1"/>
    </source>
</evidence>
<reference evidence="1 3" key="2">
    <citation type="submission" date="2018-11" db="EMBL/GenBank/DDBJ databases">
        <authorList>
            <consortium name="Pathogen Informatics"/>
        </authorList>
    </citation>
    <scope>NUCLEOTIDE SEQUENCE [LARGE SCALE GENOMIC DNA]</scope>
</reference>
<evidence type="ECO:0000313" key="4">
    <source>
        <dbReference type="WBParaSite" id="DME_0000230901-mRNA-1"/>
    </source>
</evidence>
<reference evidence="4" key="1">
    <citation type="submission" date="2017-02" db="UniProtKB">
        <authorList>
            <consortium name="WormBaseParasite"/>
        </authorList>
    </citation>
    <scope>IDENTIFICATION</scope>
</reference>
<dbReference type="Proteomes" id="UP000274756">
    <property type="component" value="Unassembled WGS sequence"/>
</dbReference>
<evidence type="ECO:0000313" key="3">
    <source>
        <dbReference type="Proteomes" id="UP000274756"/>
    </source>
</evidence>
<proteinExistence type="predicted"/>
<dbReference type="STRING" id="318479.A0A0N4U5Z7"/>
<dbReference type="AlphaFoldDB" id="A0A0N4U5Z7"/>
<accession>A0A0N4U5Z7</accession>